<reference evidence="1" key="1">
    <citation type="journal article" date="2021" name="New Phytol.">
        <title>Evolutionary innovations through gain and loss of genes in the ectomycorrhizal Boletales.</title>
        <authorList>
            <person name="Wu G."/>
            <person name="Miyauchi S."/>
            <person name="Morin E."/>
            <person name="Kuo A."/>
            <person name="Drula E."/>
            <person name="Varga T."/>
            <person name="Kohler A."/>
            <person name="Feng B."/>
            <person name="Cao Y."/>
            <person name="Lipzen A."/>
            <person name="Daum C."/>
            <person name="Hundley H."/>
            <person name="Pangilinan J."/>
            <person name="Johnson J."/>
            <person name="Barry K."/>
            <person name="LaButti K."/>
            <person name="Ng V."/>
            <person name="Ahrendt S."/>
            <person name="Min B."/>
            <person name="Choi I.G."/>
            <person name="Park H."/>
            <person name="Plett J.M."/>
            <person name="Magnuson J."/>
            <person name="Spatafora J.W."/>
            <person name="Nagy L.G."/>
            <person name="Henrissat B."/>
            <person name="Grigoriev I.V."/>
            <person name="Yang Z.L."/>
            <person name="Xu J."/>
            <person name="Martin F.M."/>
        </authorList>
    </citation>
    <scope>NUCLEOTIDE SEQUENCE</scope>
    <source>
        <strain evidence="1">ATCC 28755</strain>
    </source>
</reference>
<gene>
    <name evidence="1" type="ORF">BJ138DRAFT_1110079</name>
</gene>
<comment type="caution">
    <text evidence="1">The sequence shown here is derived from an EMBL/GenBank/DDBJ whole genome shotgun (WGS) entry which is preliminary data.</text>
</comment>
<sequence length="518" mass="57895">MASTHVSSRKVVIVGAGPVGCLAAIALANLGWNVDVYEARPDLRLPSSKAAAQQRSINLAISSRGIAALQAVDQAAAARFLETVIPMRGRMIHDVQGNQHSQLYDKDGQVGNYIPHSGRLLNFCINSIDRALLNEGLLEEASAVPNIRLFFKHKVLSVDFDNRNMVLRDIDSESDVRIDFHFCIGADGSYSVIRRQLMRVVRMDFQQEYIPHEYIELKMPAGQDEHGKPTFLLDPNHLHIWPRHSFMLIALPNKDKTFTSTLFAPTIEFDRLISPETILSWFKAHFPDALALLGEDKLLEDFQKNPRSPLVSTKSKPYHYKDRCVILGDAAHSMVPFYGQGLNCGLEDVRVLRTLFQDEGVTATYPLAELGINGIVDQPLFAALARYSESRHDDLVAISELAMDNYIEMRHSVTTPAYIFRKTLDNILFTLTSRNSTSSPFVRQALSRIPFPSTDPSGWLPLYTMVTFRPDISYATAKKKAARQTAIISTVGQFGAAMLGASGVYLTLRASSWLRSRR</sequence>
<dbReference type="EMBL" id="MU267606">
    <property type="protein sequence ID" value="KAH7914995.1"/>
    <property type="molecule type" value="Genomic_DNA"/>
</dbReference>
<keyword evidence="2" id="KW-1185">Reference proteome</keyword>
<dbReference type="Proteomes" id="UP000790377">
    <property type="component" value="Unassembled WGS sequence"/>
</dbReference>
<accession>A0ACB8ANX4</accession>
<evidence type="ECO:0000313" key="2">
    <source>
        <dbReference type="Proteomes" id="UP000790377"/>
    </source>
</evidence>
<organism evidence="1 2">
    <name type="scientific">Hygrophoropsis aurantiaca</name>
    <dbReference type="NCBI Taxonomy" id="72124"/>
    <lineage>
        <taxon>Eukaryota</taxon>
        <taxon>Fungi</taxon>
        <taxon>Dikarya</taxon>
        <taxon>Basidiomycota</taxon>
        <taxon>Agaricomycotina</taxon>
        <taxon>Agaricomycetes</taxon>
        <taxon>Agaricomycetidae</taxon>
        <taxon>Boletales</taxon>
        <taxon>Coniophorineae</taxon>
        <taxon>Hygrophoropsidaceae</taxon>
        <taxon>Hygrophoropsis</taxon>
    </lineage>
</organism>
<proteinExistence type="predicted"/>
<evidence type="ECO:0000313" key="1">
    <source>
        <dbReference type="EMBL" id="KAH7914995.1"/>
    </source>
</evidence>
<protein>
    <submittedName>
        <fullName evidence="1">Uncharacterized protein</fullName>
    </submittedName>
</protein>
<name>A0ACB8ANX4_9AGAM</name>